<dbReference type="InterPro" id="IPR039757">
    <property type="entry name" value="EIF2D"/>
</dbReference>
<dbReference type="InterPro" id="IPR001950">
    <property type="entry name" value="SUI1"/>
</dbReference>
<organism evidence="3">
    <name type="scientific">Micromonas pusilla</name>
    <name type="common">Picoplanktonic green alga</name>
    <name type="synonym">Chromulina pusilla</name>
    <dbReference type="NCBI Taxonomy" id="38833"/>
    <lineage>
        <taxon>Eukaryota</taxon>
        <taxon>Viridiplantae</taxon>
        <taxon>Chlorophyta</taxon>
        <taxon>Mamiellophyceae</taxon>
        <taxon>Mamiellales</taxon>
        <taxon>Mamiellaceae</taxon>
        <taxon>Micromonas</taxon>
    </lineage>
</organism>
<protein>
    <recommendedName>
        <fullName evidence="2">SUI1 domain-containing protein</fullName>
    </recommendedName>
</protein>
<dbReference type="EMBL" id="HBEN01003588">
    <property type="protein sequence ID" value="CAD8434092.1"/>
    <property type="molecule type" value="Transcribed_RNA"/>
</dbReference>
<accession>A0A7S0CU11</accession>
<dbReference type="InterPro" id="IPR036877">
    <property type="entry name" value="SUI1_dom_sf"/>
</dbReference>
<feature type="domain" description="SUI1" evidence="2">
    <location>
        <begin position="395"/>
        <end position="472"/>
    </location>
</feature>
<dbReference type="PANTHER" id="PTHR12217">
    <property type="entry name" value="EUKARYOTIC TRANSLATION INITIATION FACTOR 2D"/>
    <property type="match status" value="1"/>
</dbReference>
<evidence type="ECO:0000259" key="2">
    <source>
        <dbReference type="PROSITE" id="PS50296"/>
    </source>
</evidence>
<proteinExistence type="predicted"/>
<dbReference type="AlphaFoldDB" id="A0A7S0CU11"/>
<dbReference type="GO" id="GO:0001731">
    <property type="term" value="P:formation of translation preinitiation complex"/>
    <property type="evidence" value="ECO:0007669"/>
    <property type="project" value="InterPro"/>
</dbReference>
<sequence length="492" mass="54479">MRSCYRDALWAMAAAHPARPPLLPNEGFLEAGVVGVLGHENDDASLLASLALDEDEEEDEDDERVALDDDDETSDETSDDEEHAESLSANEPVDSNDSKNDSEKKETSESMDARIGFAFAYAITNVVKNASLPMPSTAFWCRLVSPSRAATAPPLDVKRSSHKKMSKLFAELAKKGWLTGKEDKRTKEFVVTSVCRTHAEITGLLSSHENDDGEDAFETARDAEARTQETFDREAEKRASMYTGAAFAAFVSEDTRHTPPPLVVEERFRAPNSARSVFERLAESDSPSYKERFAFSPDRTYTRAEACAVAEAYCELFLDTTPGSDKRQKGGYITLDTTFCDALFPPGVLKKGETYPTRVRRADALGSLWLDRFHRVWFLRRGARSVIKKGDLPPVRVESERRGGDRKVTRVFGFETYLIDAEELRETLARVLATNCRVEELEATKNRAPGAKAVVAAGNAVEKTSFALLTHYGVPAVHVATKDVFKGKGKNK</sequence>
<feature type="compositionally biased region" description="Basic and acidic residues" evidence="1">
    <location>
        <begin position="96"/>
        <end position="109"/>
    </location>
</feature>
<dbReference type="PANTHER" id="PTHR12217:SF4">
    <property type="entry name" value="EUKARYOTIC TRANSLATION INITIATION FACTOR 2D"/>
    <property type="match status" value="1"/>
</dbReference>
<dbReference type="SUPFAM" id="SSF55159">
    <property type="entry name" value="eIF1-like"/>
    <property type="match status" value="1"/>
</dbReference>
<gene>
    <name evidence="3" type="ORF">MSP1401_LOCUS2885</name>
</gene>
<feature type="region of interest" description="Disordered" evidence="1">
    <location>
        <begin position="51"/>
        <end position="109"/>
    </location>
</feature>
<evidence type="ECO:0000313" key="3">
    <source>
        <dbReference type="EMBL" id="CAD8434092.1"/>
    </source>
</evidence>
<evidence type="ECO:0000256" key="1">
    <source>
        <dbReference type="SAM" id="MobiDB-lite"/>
    </source>
</evidence>
<reference evidence="3" key="1">
    <citation type="submission" date="2021-01" db="EMBL/GenBank/DDBJ databases">
        <authorList>
            <person name="Corre E."/>
            <person name="Pelletier E."/>
            <person name="Niang G."/>
            <person name="Scheremetjew M."/>
            <person name="Finn R."/>
            <person name="Kale V."/>
            <person name="Holt S."/>
            <person name="Cochrane G."/>
            <person name="Meng A."/>
            <person name="Brown T."/>
            <person name="Cohen L."/>
        </authorList>
    </citation>
    <scope>NUCLEOTIDE SEQUENCE</scope>
    <source>
        <strain evidence="3">CCAC1681</strain>
    </source>
</reference>
<dbReference type="Pfam" id="PF25304">
    <property type="entry name" value="WHD_eIF2D"/>
    <property type="match status" value="1"/>
</dbReference>
<dbReference type="InterPro" id="IPR057429">
    <property type="entry name" value="WH_eIF2D"/>
</dbReference>
<feature type="compositionally biased region" description="Acidic residues" evidence="1">
    <location>
        <begin position="52"/>
        <end position="83"/>
    </location>
</feature>
<dbReference type="PROSITE" id="PS50296">
    <property type="entry name" value="SUI1"/>
    <property type="match status" value="1"/>
</dbReference>
<name>A0A7S0CU11_MICPS</name>
<dbReference type="GO" id="GO:0003743">
    <property type="term" value="F:translation initiation factor activity"/>
    <property type="evidence" value="ECO:0007669"/>
    <property type="project" value="InterPro"/>
</dbReference>
<dbReference type="Pfam" id="PF01253">
    <property type="entry name" value="SUI1"/>
    <property type="match status" value="1"/>
</dbReference>